<dbReference type="InterPro" id="IPR002921">
    <property type="entry name" value="Fungal_lipase-type"/>
</dbReference>
<dbReference type="CDD" id="cd00030">
    <property type="entry name" value="C2"/>
    <property type="match status" value="1"/>
</dbReference>
<dbReference type="SUPFAM" id="SSF53474">
    <property type="entry name" value="alpha/beta-Hydrolases"/>
    <property type="match status" value="1"/>
</dbReference>
<evidence type="ECO:0000313" key="4">
    <source>
        <dbReference type="Proteomes" id="UP000636800"/>
    </source>
</evidence>
<comment type="caution">
    <text evidence="3">The sequence shown here is derived from an EMBL/GenBank/DDBJ whole genome shotgun (WGS) entry which is preliminary data.</text>
</comment>
<dbReference type="InterPro" id="IPR035892">
    <property type="entry name" value="C2_domain_sf"/>
</dbReference>
<organism evidence="3 4">
    <name type="scientific">Vanilla planifolia</name>
    <name type="common">Vanilla</name>
    <dbReference type="NCBI Taxonomy" id="51239"/>
    <lineage>
        <taxon>Eukaryota</taxon>
        <taxon>Viridiplantae</taxon>
        <taxon>Streptophyta</taxon>
        <taxon>Embryophyta</taxon>
        <taxon>Tracheophyta</taxon>
        <taxon>Spermatophyta</taxon>
        <taxon>Magnoliopsida</taxon>
        <taxon>Liliopsida</taxon>
        <taxon>Asparagales</taxon>
        <taxon>Orchidaceae</taxon>
        <taxon>Vanilloideae</taxon>
        <taxon>Vanilleae</taxon>
        <taxon>Vanilla</taxon>
    </lineage>
</organism>
<dbReference type="Gene3D" id="2.60.40.150">
    <property type="entry name" value="C2 domain"/>
    <property type="match status" value="1"/>
</dbReference>
<evidence type="ECO:0000259" key="2">
    <source>
        <dbReference type="PROSITE" id="PS50004"/>
    </source>
</evidence>
<dbReference type="Proteomes" id="UP000636800">
    <property type="component" value="Chromosome 6"/>
</dbReference>
<proteinExistence type="predicted"/>
<dbReference type="SMART" id="SM00239">
    <property type="entry name" value="C2"/>
    <property type="match status" value="1"/>
</dbReference>
<dbReference type="PANTHER" id="PTHR47759">
    <property type="entry name" value="OS04G0509100 PROTEIN"/>
    <property type="match status" value="1"/>
</dbReference>
<dbReference type="PROSITE" id="PS50004">
    <property type="entry name" value="C2"/>
    <property type="match status" value="1"/>
</dbReference>
<dbReference type="OrthoDB" id="20900at2759"/>
<dbReference type="Pfam" id="PF01764">
    <property type="entry name" value="Lipase_3"/>
    <property type="match status" value="1"/>
</dbReference>
<dbReference type="EMBL" id="JADCNL010000006">
    <property type="protein sequence ID" value="KAG0475804.1"/>
    <property type="molecule type" value="Genomic_DNA"/>
</dbReference>
<evidence type="ECO:0000313" key="3">
    <source>
        <dbReference type="EMBL" id="KAG0475804.1"/>
    </source>
</evidence>
<sequence>MLLFDVEPQEKQNEVLSYSDNFNKPIFLRSLLPGFTTGFYSGRRKGHLSYLSNYQNKASLLSSKHRATKASRSTKEDEKSLLKDGERRPPFQLNLAVVLAGFAFEAYNSPLQDMGKREIDAEQCQTVFLSESFLREVYDGQLFIKLRKGVDLPALDPWGTSDPYVIFQLDGQVSKSSVKWAMANPTWNEDFYLNIRINRAKSLQIAVWDANLLTPHKLMGNGLVNLEKLCDGNLHEIMVDLEGIATGGKISLEVKYNSYDQIFEEKQWWSMPFVSEFLNSSLGPALRIVLGSDSLNSSRFVESAFGLWKNFDYHYLKSFTPNNVKSDSKHCEELSRSVNRSNEAPQQDIVSENSIEEQKFQEECDSTGLIDISDESNRSREPEKNDLLQAEYFWKTFANVVNQTVFQKHGFSLPEIKRWDSFDLLNRMSTELQRSLKEKYVESGLATGVGNVDNKYVETGIPSTKSIPLSPLDVRKASHDLLCQTETIFGALALLAATFSQQKRDSNSLASETNRKDNYENEGHPNVKESNDSNGLELDFKKAEEMRQLFSSAESAMEAWAMLATSLGHTSFIKSEFEKICFLDNVATDTQVAIWRDSARRRLVVAFRGTEQAKWKDLLTDLMILPAGLNPERLGLDLRQEVQVHSGFLNAYDSVRNKLLMLIKCAIGYHEEDNHGSSILKWNVYVTGHSLGGALATLLTLELSISRMAKHGVISVTMYNFGSPRVGNRRFAELYNANVKDSWRVVNHRDIIPTIPRLMGYFHVAQPVYLAAGDLEKSLLNAKFRGDGYECDVIGEATPDIIVGEFLRGEKQLIEKILHTEINLLQSIRDGTALMQHMEDFYYIALLESVRSYYTQATNSNSSDESIPSAA</sequence>
<feature type="region of interest" description="Disordered" evidence="1">
    <location>
        <begin position="506"/>
        <end position="535"/>
    </location>
</feature>
<keyword evidence="4" id="KW-1185">Reference proteome</keyword>
<protein>
    <recommendedName>
        <fullName evidence="2">C2 domain-containing protein</fullName>
    </recommendedName>
</protein>
<name>A0A835QNG4_VANPL</name>
<dbReference type="Gene3D" id="3.40.50.1820">
    <property type="entry name" value="alpha/beta hydrolase"/>
    <property type="match status" value="1"/>
</dbReference>
<feature type="region of interest" description="Disordered" evidence="1">
    <location>
        <begin position="62"/>
        <end position="84"/>
    </location>
</feature>
<dbReference type="InterPro" id="IPR000008">
    <property type="entry name" value="C2_dom"/>
</dbReference>
<dbReference type="InterPro" id="IPR029058">
    <property type="entry name" value="AB_hydrolase_fold"/>
</dbReference>
<dbReference type="GO" id="GO:0006629">
    <property type="term" value="P:lipid metabolic process"/>
    <property type="evidence" value="ECO:0007669"/>
    <property type="project" value="InterPro"/>
</dbReference>
<dbReference type="SUPFAM" id="SSF49562">
    <property type="entry name" value="C2 domain (Calcium/lipid-binding domain, CaLB)"/>
    <property type="match status" value="1"/>
</dbReference>
<reference evidence="3 4" key="1">
    <citation type="journal article" date="2020" name="Nat. Food">
        <title>A phased Vanilla planifolia genome enables genetic improvement of flavour and production.</title>
        <authorList>
            <person name="Hasing T."/>
            <person name="Tang H."/>
            <person name="Brym M."/>
            <person name="Khazi F."/>
            <person name="Huang T."/>
            <person name="Chambers A.H."/>
        </authorList>
    </citation>
    <scope>NUCLEOTIDE SEQUENCE [LARGE SCALE GENOMIC DNA]</scope>
    <source>
        <tissue evidence="3">Leaf</tissue>
    </source>
</reference>
<gene>
    <name evidence="3" type="ORF">HPP92_012645</name>
</gene>
<feature type="domain" description="C2" evidence="2">
    <location>
        <begin position="123"/>
        <end position="239"/>
    </location>
</feature>
<dbReference type="PANTHER" id="PTHR47759:SF2">
    <property type="entry name" value="TRIGLYCERIDE LIPASE"/>
    <property type="match status" value="1"/>
</dbReference>
<dbReference type="CDD" id="cd00519">
    <property type="entry name" value="Lipase_3"/>
    <property type="match status" value="1"/>
</dbReference>
<feature type="compositionally biased region" description="Basic and acidic residues" evidence="1">
    <location>
        <begin position="513"/>
        <end position="531"/>
    </location>
</feature>
<feature type="compositionally biased region" description="Basic and acidic residues" evidence="1">
    <location>
        <begin position="73"/>
        <end position="84"/>
    </location>
</feature>
<accession>A0A835QNG4</accession>
<dbReference type="AlphaFoldDB" id="A0A835QNG4"/>
<dbReference type="Pfam" id="PF00168">
    <property type="entry name" value="C2"/>
    <property type="match status" value="1"/>
</dbReference>
<evidence type="ECO:0000256" key="1">
    <source>
        <dbReference type="SAM" id="MobiDB-lite"/>
    </source>
</evidence>